<dbReference type="AlphaFoldDB" id="A0A8H7LDN8"/>
<accession>A0A8H7LDN8</accession>
<organism evidence="1 2">
    <name type="scientific">Metschnikowia pulcherrima</name>
    <dbReference type="NCBI Taxonomy" id="27326"/>
    <lineage>
        <taxon>Eukaryota</taxon>
        <taxon>Fungi</taxon>
        <taxon>Dikarya</taxon>
        <taxon>Ascomycota</taxon>
        <taxon>Saccharomycotina</taxon>
        <taxon>Pichiomycetes</taxon>
        <taxon>Metschnikowiaceae</taxon>
        <taxon>Metschnikowia</taxon>
    </lineage>
</organism>
<evidence type="ECO:0000313" key="1">
    <source>
        <dbReference type="EMBL" id="KAF8004003.1"/>
    </source>
</evidence>
<proteinExistence type="predicted"/>
<comment type="caution">
    <text evidence="1">The sequence shown here is derived from an EMBL/GenBank/DDBJ whole genome shotgun (WGS) entry which is preliminary data.</text>
</comment>
<dbReference type="Proteomes" id="UP000649328">
    <property type="component" value="Unassembled WGS sequence"/>
</dbReference>
<keyword evidence="2" id="KW-1185">Reference proteome</keyword>
<sequence>MCKTIHWNIEAQDLMSKDISPEDKAFETVKNYVGDKELYELIFGQFLQPRISDPRAIAKYSRLLGKGCSSTRN</sequence>
<reference evidence="1" key="1">
    <citation type="submission" date="2020-10" db="EMBL/GenBank/DDBJ databases">
        <title>The Whole-Genome Sequence of Metschnikowia persimmonesis, a Novel Endophytic Yeast Species Isolated from Medicinal Plant Diospyros kaki Thumb.</title>
        <authorList>
            <person name="Rahmat E."/>
            <person name="Kang Y."/>
        </authorList>
    </citation>
    <scope>NUCLEOTIDE SEQUENCE</scope>
    <source>
        <strain evidence="1">KIOM G15050</strain>
    </source>
</reference>
<name>A0A8H7LDN8_9ASCO</name>
<gene>
    <name evidence="1" type="ORF">HF325_001451</name>
</gene>
<dbReference type="EMBL" id="JACBPP010000002">
    <property type="protein sequence ID" value="KAF8004003.1"/>
    <property type="molecule type" value="Genomic_DNA"/>
</dbReference>
<evidence type="ECO:0000313" key="2">
    <source>
        <dbReference type="Proteomes" id="UP000649328"/>
    </source>
</evidence>
<protein>
    <submittedName>
        <fullName evidence="1">Uncharacterized protein</fullName>
    </submittedName>
</protein>